<dbReference type="RefSeq" id="WP_244187068.1">
    <property type="nucleotide sequence ID" value="NZ_FNDI01000054.1"/>
</dbReference>
<evidence type="ECO:0000256" key="4">
    <source>
        <dbReference type="ARBA" id="ARBA00022847"/>
    </source>
</evidence>
<comment type="subcellular location">
    <subcellularLocation>
        <location evidence="1">Membrane</location>
        <topology evidence="1">Multi-pass membrane protein</topology>
    </subcellularLocation>
</comment>
<comment type="caution">
    <text evidence="8">The sequence shown here is derived from an EMBL/GenBank/DDBJ whole genome shotgun (WGS) entry which is preliminary data.</text>
</comment>
<sequence length="452" mass="48708">MIDPQHRSSYGHHVIISRLRKDEKTNDPPVAHSWAADLGPGLASTGSDNDPSGIATYSLAGAQFGLDLAWLCALSYPSMVAFQLVSSRIAVLTGQGLTSNMREHYPRAFFYLAVARFLIANVLNVAADTVAMGVAAHFLWHGSVAVFAGVATLLSVALQFTLPYPRYANALKWLTLSLFAYAGVVIVMRIPWHVLLSAALVPHLHWQEHYFSMLLAVLGTTISPYLIFSQATQQLEELRLDPEHKPSAEHNRLLGQQSRKTRKDTLIRTALSNAVGFFIMAGAAATLYAYGRGLTDIDGAANVLEPVAYRYAPQVLALAFIGTALLALPPLAGSAAHAVAGIVESRDKALTDRRISLALLVVMLFGGALGVVLTSAHVEPLRLMYWSAVLNGSTATPVMFMLVLLSTKHSAVGDLSAHWVLRGLCWLATVCAAAALVSLFVLEWSEWKSGAA</sequence>
<feature type="transmembrane region" description="Helical" evidence="7">
    <location>
        <begin position="270"/>
        <end position="291"/>
    </location>
</feature>
<dbReference type="PANTHER" id="PTHR11706:SF33">
    <property type="entry name" value="NATURAL RESISTANCE-ASSOCIATED MACROPHAGE PROTEIN 2"/>
    <property type="match status" value="1"/>
</dbReference>
<keyword evidence="4" id="KW-0769">Symport</keyword>
<keyword evidence="5 7" id="KW-1133">Transmembrane helix</keyword>
<dbReference type="EMBL" id="FNDI01000054">
    <property type="protein sequence ID" value="SDJ48119.1"/>
    <property type="molecule type" value="Genomic_DNA"/>
</dbReference>
<feature type="transmembrane region" description="Helical" evidence="7">
    <location>
        <begin position="419"/>
        <end position="442"/>
    </location>
</feature>
<feature type="transmembrane region" description="Helical" evidence="7">
    <location>
        <begin position="311"/>
        <end position="343"/>
    </location>
</feature>
<feature type="transmembrane region" description="Helical" evidence="7">
    <location>
        <begin position="138"/>
        <end position="158"/>
    </location>
</feature>
<evidence type="ECO:0000256" key="7">
    <source>
        <dbReference type="SAM" id="Phobius"/>
    </source>
</evidence>
<dbReference type="PANTHER" id="PTHR11706">
    <property type="entry name" value="SOLUTE CARRIER PROTEIN FAMILY 11 MEMBER"/>
    <property type="match status" value="1"/>
</dbReference>
<evidence type="ECO:0000256" key="2">
    <source>
        <dbReference type="ARBA" id="ARBA00022448"/>
    </source>
</evidence>
<accession>A0A7Z7BKS6</accession>
<protein>
    <submittedName>
        <fullName evidence="8">Mn2+ and Fe2+ transporters of the NRAMP family</fullName>
    </submittedName>
</protein>
<evidence type="ECO:0000256" key="3">
    <source>
        <dbReference type="ARBA" id="ARBA00022692"/>
    </source>
</evidence>
<feature type="transmembrane region" description="Helical" evidence="7">
    <location>
        <begin position="210"/>
        <end position="228"/>
    </location>
</feature>
<keyword evidence="2" id="KW-0813">Transport</keyword>
<dbReference type="GO" id="GO:0005384">
    <property type="term" value="F:manganese ion transmembrane transporter activity"/>
    <property type="evidence" value="ECO:0007669"/>
    <property type="project" value="TreeGrafter"/>
</dbReference>
<evidence type="ECO:0000313" key="9">
    <source>
        <dbReference type="Proteomes" id="UP000198900"/>
    </source>
</evidence>
<feature type="transmembrane region" description="Helical" evidence="7">
    <location>
        <begin position="170"/>
        <end position="190"/>
    </location>
</feature>
<gene>
    <name evidence="8" type="ORF">SAMN04487926_15413</name>
</gene>
<dbReference type="InterPro" id="IPR001046">
    <property type="entry name" value="NRAMP_fam"/>
</dbReference>
<keyword evidence="9" id="KW-1185">Reference proteome</keyword>
<feature type="transmembrane region" description="Helical" evidence="7">
    <location>
        <begin position="384"/>
        <end position="407"/>
    </location>
</feature>
<dbReference type="GO" id="GO:0005886">
    <property type="term" value="C:plasma membrane"/>
    <property type="evidence" value="ECO:0007669"/>
    <property type="project" value="TreeGrafter"/>
</dbReference>
<dbReference type="GO" id="GO:0015293">
    <property type="term" value="F:symporter activity"/>
    <property type="evidence" value="ECO:0007669"/>
    <property type="project" value="UniProtKB-KW"/>
</dbReference>
<proteinExistence type="predicted"/>
<keyword evidence="3 7" id="KW-0812">Transmembrane</keyword>
<dbReference type="GO" id="GO:0015086">
    <property type="term" value="F:cadmium ion transmembrane transporter activity"/>
    <property type="evidence" value="ECO:0007669"/>
    <property type="project" value="TreeGrafter"/>
</dbReference>
<reference evidence="8" key="1">
    <citation type="submission" date="2016-10" db="EMBL/GenBank/DDBJ databases">
        <authorList>
            <person name="Varghese N."/>
            <person name="Submissions S."/>
        </authorList>
    </citation>
    <scope>NUCLEOTIDE SEQUENCE [LARGE SCALE GENOMIC DNA]</scope>
    <source>
        <strain evidence="8">YR281</strain>
    </source>
</reference>
<dbReference type="AlphaFoldDB" id="A0A7Z7BKS6"/>
<evidence type="ECO:0000256" key="5">
    <source>
        <dbReference type="ARBA" id="ARBA00022989"/>
    </source>
</evidence>
<evidence type="ECO:0000313" key="8">
    <source>
        <dbReference type="EMBL" id="SDJ48119.1"/>
    </source>
</evidence>
<dbReference type="Proteomes" id="UP000198900">
    <property type="component" value="Unassembled WGS sequence"/>
</dbReference>
<keyword evidence="6 7" id="KW-0472">Membrane</keyword>
<feature type="transmembrane region" description="Helical" evidence="7">
    <location>
        <begin position="108"/>
        <end position="126"/>
    </location>
</feature>
<evidence type="ECO:0000256" key="1">
    <source>
        <dbReference type="ARBA" id="ARBA00004141"/>
    </source>
</evidence>
<evidence type="ECO:0000256" key="6">
    <source>
        <dbReference type="ARBA" id="ARBA00023136"/>
    </source>
</evidence>
<name>A0A7Z7BKS6_9BURK</name>
<dbReference type="GO" id="GO:0034755">
    <property type="term" value="P:iron ion transmembrane transport"/>
    <property type="evidence" value="ECO:0007669"/>
    <property type="project" value="TreeGrafter"/>
</dbReference>
<feature type="transmembrane region" description="Helical" evidence="7">
    <location>
        <begin position="355"/>
        <end position="378"/>
    </location>
</feature>
<dbReference type="Pfam" id="PF01566">
    <property type="entry name" value="Nramp"/>
    <property type="match status" value="1"/>
</dbReference>
<organism evidence="8 9">
    <name type="scientific">Paraburkholderia steynii</name>
    <dbReference type="NCBI Taxonomy" id="1245441"/>
    <lineage>
        <taxon>Bacteria</taxon>
        <taxon>Pseudomonadati</taxon>
        <taxon>Pseudomonadota</taxon>
        <taxon>Betaproteobacteria</taxon>
        <taxon>Burkholderiales</taxon>
        <taxon>Burkholderiaceae</taxon>
        <taxon>Paraburkholderia</taxon>
    </lineage>
</organism>